<accession>A0A0F2TG94</accession>
<evidence type="ECO:0000313" key="5">
    <source>
        <dbReference type="Proteomes" id="UP000033699"/>
    </source>
</evidence>
<dbReference type="GO" id="GO:0003677">
    <property type="term" value="F:DNA binding"/>
    <property type="evidence" value="ECO:0007669"/>
    <property type="project" value="UniProtKB-UniRule"/>
</dbReference>
<evidence type="ECO:0000313" key="4">
    <source>
        <dbReference type="EMBL" id="KJS61561.1"/>
    </source>
</evidence>
<dbReference type="Proteomes" id="UP000033699">
    <property type="component" value="Unassembled WGS sequence"/>
</dbReference>
<protein>
    <submittedName>
        <fullName evidence="4">TetR family regulatory protein</fullName>
    </submittedName>
</protein>
<keyword evidence="5" id="KW-1185">Reference proteome</keyword>
<reference evidence="4 5" key="1">
    <citation type="submission" date="2015-02" db="EMBL/GenBank/DDBJ databases">
        <authorList>
            <person name="Ju K.-S."/>
            <person name="Doroghazi J.R."/>
            <person name="Metcalf W."/>
        </authorList>
    </citation>
    <scope>NUCLEOTIDE SEQUENCE [LARGE SCALE GENOMIC DNA]</scope>
    <source>
        <strain evidence="4 5">ATCC 31215</strain>
    </source>
</reference>
<dbReference type="InterPro" id="IPR050109">
    <property type="entry name" value="HTH-type_TetR-like_transc_reg"/>
</dbReference>
<dbReference type="Pfam" id="PF00440">
    <property type="entry name" value="TetR_N"/>
    <property type="match status" value="1"/>
</dbReference>
<evidence type="ECO:0000256" key="1">
    <source>
        <dbReference type="ARBA" id="ARBA00023125"/>
    </source>
</evidence>
<evidence type="ECO:0000256" key="2">
    <source>
        <dbReference type="PROSITE-ProRule" id="PRU00335"/>
    </source>
</evidence>
<dbReference type="Gene3D" id="1.10.357.10">
    <property type="entry name" value="Tetracycline Repressor, domain 2"/>
    <property type="match status" value="1"/>
</dbReference>
<proteinExistence type="predicted"/>
<feature type="DNA-binding region" description="H-T-H motif" evidence="2">
    <location>
        <begin position="29"/>
        <end position="48"/>
    </location>
</feature>
<dbReference type="RefSeq" id="WP_045696295.1">
    <property type="nucleotide sequence ID" value="NZ_JZKH01000024.1"/>
</dbReference>
<dbReference type="InterPro" id="IPR036271">
    <property type="entry name" value="Tet_transcr_reg_TetR-rel_C_sf"/>
</dbReference>
<organism evidence="4 5">
    <name type="scientific">Streptomyces rubellomurinus (strain ATCC 31215)</name>
    <dbReference type="NCBI Taxonomy" id="359131"/>
    <lineage>
        <taxon>Bacteria</taxon>
        <taxon>Bacillati</taxon>
        <taxon>Actinomycetota</taxon>
        <taxon>Actinomycetes</taxon>
        <taxon>Kitasatosporales</taxon>
        <taxon>Streptomycetaceae</taxon>
        <taxon>Streptomyces</taxon>
    </lineage>
</organism>
<dbReference type="PRINTS" id="PR00455">
    <property type="entry name" value="HTHTETR"/>
</dbReference>
<name>A0A0F2TG94_STRR3</name>
<dbReference type="PANTHER" id="PTHR30328">
    <property type="entry name" value="TRANSCRIPTIONAL REPRESSOR"/>
    <property type="match status" value="1"/>
</dbReference>
<dbReference type="OrthoDB" id="4726108at2"/>
<dbReference type="Pfam" id="PF17926">
    <property type="entry name" value="TetR_C_21"/>
    <property type="match status" value="1"/>
</dbReference>
<dbReference type="GO" id="GO:0006355">
    <property type="term" value="P:regulation of DNA-templated transcription"/>
    <property type="evidence" value="ECO:0007669"/>
    <property type="project" value="UniProtKB-ARBA"/>
</dbReference>
<dbReference type="AlphaFoldDB" id="A0A0F2TG94"/>
<comment type="caution">
    <text evidence="4">The sequence shown here is derived from an EMBL/GenBank/DDBJ whole genome shotgun (WGS) entry which is preliminary data.</text>
</comment>
<dbReference type="PATRIC" id="fig|359131.3.peg.3074"/>
<sequence length="195" mass="21347">MAYDSTATKERILTAATAEFAAHGVAGARVDRIAAQARANKRAIYDYFGDKDKLFAAVLERLMADLAEAVPPGDDDLPAYAERLFDHHRAHPEALRLLLWEALELGDRPVPGEEARTRHYRDKVRAVGGEDSRTRLFLALGLVGWSLAMPQLRRMILGPDDGPGGDPERALDRLRSDIARSVRALPATGPAAEQA</sequence>
<dbReference type="InterPro" id="IPR009057">
    <property type="entry name" value="Homeodomain-like_sf"/>
</dbReference>
<dbReference type="SUPFAM" id="SSF48498">
    <property type="entry name" value="Tetracyclin repressor-like, C-terminal domain"/>
    <property type="match status" value="1"/>
</dbReference>
<dbReference type="InterPro" id="IPR041467">
    <property type="entry name" value="Sco4008_C"/>
</dbReference>
<dbReference type="PANTHER" id="PTHR30328:SF54">
    <property type="entry name" value="HTH-TYPE TRANSCRIPTIONAL REPRESSOR SCO4008"/>
    <property type="match status" value="1"/>
</dbReference>
<dbReference type="SUPFAM" id="SSF46689">
    <property type="entry name" value="Homeodomain-like"/>
    <property type="match status" value="1"/>
</dbReference>
<evidence type="ECO:0000259" key="3">
    <source>
        <dbReference type="PROSITE" id="PS50977"/>
    </source>
</evidence>
<gene>
    <name evidence="4" type="ORF">VM95_13960</name>
</gene>
<feature type="domain" description="HTH tetR-type" evidence="3">
    <location>
        <begin position="6"/>
        <end position="66"/>
    </location>
</feature>
<dbReference type="EMBL" id="JZKH01000024">
    <property type="protein sequence ID" value="KJS61561.1"/>
    <property type="molecule type" value="Genomic_DNA"/>
</dbReference>
<dbReference type="InterPro" id="IPR001647">
    <property type="entry name" value="HTH_TetR"/>
</dbReference>
<dbReference type="PROSITE" id="PS50977">
    <property type="entry name" value="HTH_TETR_2"/>
    <property type="match status" value="1"/>
</dbReference>
<keyword evidence="1 2" id="KW-0238">DNA-binding</keyword>